<keyword evidence="4 7" id="KW-0808">Transferase</keyword>
<dbReference type="RefSeq" id="WP_068369679.1">
    <property type="nucleotide sequence ID" value="NZ_CAMQER010000056.1"/>
</dbReference>
<dbReference type="PATRIC" id="fig|755172.3.peg.1662"/>
<accession>A0A134ABV1</accession>
<proteinExistence type="predicted"/>
<comment type="caution">
    <text evidence="7">The sequence shown here is derived from an EMBL/GenBank/DDBJ whole genome shotgun (WGS) entry which is preliminary data.</text>
</comment>
<dbReference type="Proteomes" id="UP000070442">
    <property type="component" value="Unassembled WGS sequence"/>
</dbReference>
<evidence type="ECO:0000256" key="2">
    <source>
        <dbReference type="ARBA" id="ARBA00022573"/>
    </source>
</evidence>
<keyword evidence="5" id="KW-0949">S-adenosyl-L-methionine</keyword>
<dbReference type="STRING" id="755172.HMPREF1863_01701"/>
<evidence type="ECO:0000256" key="3">
    <source>
        <dbReference type="ARBA" id="ARBA00022603"/>
    </source>
</evidence>
<dbReference type="OrthoDB" id="9772960at2"/>
<dbReference type="InterPro" id="IPR006363">
    <property type="entry name" value="Cbl_synth_CobJ/CibH_dom"/>
</dbReference>
<keyword evidence="3 7" id="KW-0489">Methyltransferase</keyword>
<dbReference type="Pfam" id="PF00590">
    <property type="entry name" value="TP_methylase"/>
    <property type="match status" value="1"/>
</dbReference>
<dbReference type="Gene3D" id="3.40.1010.10">
    <property type="entry name" value="Cobalt-precorrin-4 Transmethylase, Domain 1"/>
    <property type="match status" value="1"/>
</dbReference>
<dbReference type="SUPFAM" id="SSF53790">
    <property type="entry name" value="Tetrapyrrole methylase"/>
    <property type="match status" value="1"/>
</dbReference>
<dbReference type="InterPro" id="IPR035996">
    <property type="entry name" value="4pyrrol_Methylase_sf"/>
</dbReference>
<evidence type="ECO:0000313" key="8">
    <source>
        <dbReference type="Proteomes" id="UP000070442"/>
    </source>
</evidence>
<dbReference type="NCBIfam" id="TIGR01466">
    <property type="entry name" value="cobJ_cbiH"/>
    <property type="match status" value="1"/>
</dbReference>
<dbReference type="GO" id="GO:0008168">
    <property type="term" value="F:methyltransferase activity"/>
    <property type="evidence" value="ECO:0007669"/>
    <property type="project" value="UniProtKB-KW"/>
</dbReference>
<reference evidence="8" key="1">
    <citation type="submission" date="2016-01" db="EMBL/GenBank/DDBJ databases">
        <authorList>
            <person name="Mitreva M."/>
            <person name="Pepin K.H."/>
            <person name="Mihindukulasuriya K.A."/>
            <person name="Fulton R."/>
            <person name="Fronick C."/>
            <person name="O'Laughlin M."/>
            <person name="Miner T."/>
            <person name="Herter B."/>
            <person name="Rosa B.A."/>
            <person name="Cordes M."/>
            <person name="Tomlinson C."/>
            <person name="Wollam A."/>
            <person name="Palsikar V.B."/>
            <person name="Mardis E.R."/>
            <person name="Wilson R.K."/>
        </authorList>
    </citation>
    <scope>NUCLEOTIDE SEQUENCE [LARGE SCALE GENOMIC DNA]</scope>
    <source>
        <strain evidence="8">DNF00729</strain>
    </source>
</reference>
<dbReference type="InterPro" id="IPR014777">
    <property type="entry name" value="4pyrrole_Mease_sub1"/>
</dbReference>
<dbReference type="PANTHER" id="PTHR47036:SF1">
    <property type="entry name" value="COBALT-FACTOR III C(17)-METHYLTRANSFERASE-RELATED"/>
    <property type="match status" value="1"/>
</dbReference>
<evidence type="ECO:0000259" key="6">
    <source>
        <dbReference type="Pfam" id="PF00590"/>
    </source>
</evidence>
<dbReference type="UniPathway" id="UPA00148"/>
<dbReference type="CDD" id="cd11646">
    <property type="entry name" value="Precorrin_3B_C17_MT"/>
    <property type="match status" value="1"/>
</dbReference>
<dbReference type="PANTHER" id="PTHR47036">
    <property type="entry name" value="COBALT-FACTOR III C(17)-METHYLTRANSFERASE-RELATED"/>
    <property type="match status" value="1"/>
</dbReference>
<name>A0A134ABV1_9FIRM</name>
<evidence type="ECO:0000256" key="5">
    <source>
        <dbReference type="ARBA" id="ARBA00022691"/>
    </source>
</evidence>
<dbReference type="EMBL" id="LSDG01000045">
    <property type="protein sequence ID" value="KXB65193.1"/>
    <property type="molecule type" value="Genomic_DNA"/>
</dbReference>
<feature type="domain" description="Tetrapyrrole methylase" evidence="6">
    <location>
        <begin position="3"/>
        <end position="209"/>
    </location>
</feature>
<evidence type="ECO:0000313" key="7">
    <source>
        <dbReference type="EMBL" id="KXB65193.1"/>
    </source>
</evidence>
<comment type="pathway">
    <text evidence="1">Cofactor biosynthesis; adenosylcobalamin biosynthesis.</text>
</comment>
<keyword evidence="2" id="KW-0169">Cobalamin biosynthesis</keyword>
<dbReference type="InterPro" id="IPR051810">
    <property type="entry name" value="Precorrin_MeTrfase"/>
</dbReference>
<gene>
    <name evidence="7" type="ORF">HMPREF1863_01701</name>
</gene>
<evidence type="ECO:0000256" key="1">
    <source>
        <dbReference type="ARBA" id="ARBA00004953"/>
    </source>
</evidence>
<dbReference type="AlphaFoldDB" id="A0A134ABV1"/>
<dbReference type="InterPro" id="IPR000878">
    <property type="entry name" value="4pyrrol_Mease"/>
</dbReference>
<keyword evidence="8" id="KW-1185">Reference proteome</keyword>
<organism evidence="7 8">
    <name type="scientific">Aedoeadaptatus coxii</name>
    <dbReference type="NCBI Taxonomy" id="755172"/>
    <lineage>
        <taxon>Bacteria</taxon>
        <taxon>Bacillati</taxon>
        <taxon>Bacillota</taxon>
        <taxon>Tissierellia</taxon>
        <taxon>Tissierellales</taxon>
        <taxon>Peptoniphilaceae</taxon>
        <taxon>Aedoeadaptatus</taxon>
    </lineage>
</organism>
<dbReference type="GO" id="GO:0032259">
    <property type="term" value="P:methylation"/>
    <property type="evidence" value="ECO:0007669"/>
    <property type="project" value="UniProtKB-KW"/>
</dbReference>
<protein>
    <submittedName>
        <fullName evidence="7">Precorrin-3B C(17)-methyltransferase</fullName>
    </submittedName>
</protein>
<dbReference type="Gene3D" id="3.30.950.10">
    <property type="entry name" value="Methyltransferase, Cobalt-precorrin-4 Transmethylase, Domain 2"/>
    <property type="match status" value="1"/>
</dbReference>
<dbReference type="InterPro" id="IPR014776">
    <property type="entry name" value="4pyrrole_Mease_sub2"/>
</dbReference>
<dbReference type="GO" id="GO:0009236">
    <property type="term" value="P:cobalamin biosynthetic process"/>
    <property type="evidence" value="ECO:0007669"/>
    <property type="project" value="UniProtKB-UniPathway"/>
</dbReference>
<evidence type="ECO:0000256" key="4">
    <source>
        <dbReference type="ARBA" id="ARBA00022679"/>
    </source>
</evidence>
<sequence>MRKLYIIGIGPGGKEHFTTHMADCLKDSEAIVGYTPYLDYVKDFTEGKECYSTGMKSEIQRCQKAIDLAKSGITTSIISTGDAGLYGMAGPILQMASKEDIVIEVVPGISSNFAAASRVGAPIMHDSATISLSDLMTPYELIMERVRLAARGDFVISFYNPRSKGRADYLEKAFAILKEEGFSGDRPVAVVKDACREGEEITLATIDTIDYEKIDMKTMVIVGNKTTYVENGYMITPRGYEL</sequence>